<dbReference type="OrthoDB" id="9808735at2"/>
<evidence type="ECO:0000256" key="1">
    <source>
        <dbReference type="SAM" id="Phobius"/>
    </source>
</evidence>
<keyword evidence="1" id="KW-0812">Transmembrane</keyword>
<dbReference type="InterPro" id="IPR036873">
    <property type="entry name" value="Rhodanese-like_dom_sf"/>
</dbReference>
<dbReference type="EMBL" id="JAAVMB010000020">
    <property type="protein sequence ID" value="NKC69118.1"/>
    <property type="molecule type" value="Genomic_DNA"/>
</dbReference>
<dbReference type="CDD" id="cd00158">
    <property type="entry name" value="RHOD"/>
    <property type="match status" value="1"/>
</dbReference>
<name>A0A369B5X7_9ENTE</name>
<dbReference type="AlphaFoldDB" id="A0A369B5X7"/>
<evidence type="ECO:0000259" key="2">
    <source>
        <dbReference type="PROSITE" id="PS50206"/>
    </source>
</evidence>
<dbReference type="PROSITE" id="PS50206">
    <property type="entry name" value="RHODANESE_3"/>
    <property type="match status" value="1"/>
</dbReference>
<dbReference type="InterPro" id="IPR001763">
    <property type="entry name" value="Rhodanese-like_dom"/>
</dbReference>
<dbReference type="PANTHER" id="PTHR43031:SF18">
    <property type="entry name" value="RHODANESE-RELATED SULFURTRANSFERASES"/>
    <property type="match status" value="1"/>
</dbReference>
<dbReference type="EMBL" id="NGJX01000002">
    <property type="protein sequence ID" value="RSU04169.1"/>
    <property type="molecule type" value="Genomic_DNA"/>
</dbReference>
<dbReference type="GO" id="GO:0016740">
    <property type="term" value="F:transferase activity"/>
    <property type="evidence" value="ECO:0007669"/>
    <property type="project" value="UniProtKB-KW"/>
</dbReference>
<evidence type="ECO:0000313" key="5">
    <source>
        <dbReference type="Proteomes" id="UP000288197"/>
    </source>
</evidence>
<proteinExistence type="predicted"/>
<dbReference type="SUPFAM" id="SSF52821">
    <property type="entry name" value="Rhodanese/Cell cycle control phosphatase"/>
    <property type="match status" value="1"/>
</dbReference>
<organism evidence="4 5">
    <name type="scientific">Vagococcus fluvialis</name>
    <dbReference type="NCBI Taxonomy" id="2738"/>
    <lineage>
        <taxon>Bacteria</taxon>
        <taxon>Bacillati</taxon>
        <taxon>Bacillota</taxon>
        <taxon>Bacilli</taxon>
        <taxon>Lactobacillales</taxon>
        <taxon>Enterococcaceae</taxon>
        <taxon>Vagococcus</taxon>
    </lineage>
</organism>
<keyword evidence="4" id="KW-0808">Transferase</keyword>
<evidence type="ECO:0000313" key="6">
    <source>
        <dbReference type="Proteomes" id="UP000521358"/>
    </source>
</evidence>
<reference evidence="4 5" key="1">
    <citation type="submission" date="2017-05" db="EMBL/GenBank/DDBJ databases">
        <title>Vagococcus spp. assemblies.</title>
        <authorList>
            <person name="Gulvik C.A."/>
        </authorList>
    </citation>
    <scope>NUCLEOTIDE SEQUENCE [LARGE SCALE GENOMIC DNA]</scope>
    <source>
        <strain evidence="4 5">NCFB 2497</strain>
    </source>
</reference>
<dbReference type="GeneID" id="63145282"/>
<dbReference type="Pfam" id="PF00581">
    <property type="entry name" value="Rhodanese"/>
    <property type="match status" value="1"/>
</dbReference>
<feature type="transmembrane region" description="Helical" evidence="1">
    <location>
        <begin position="6"/>
        <end position="27"/>
    </location>
</feature>
<gene>
    <name evidence="4" type="ORF">CBF32_01995</name>
    <name evidence="3" type="ORF">HED35_13555</name>
</gene>
<dbReference type="Proteomes" id="UP000288197">
    <property type="component" value="Unassembled WGS sequence"/>
</dbReference>
<evidence type="ECO:0000313" key="3">
    <source>
        <dbReference type="EMBL" id="NKC69118.1"/>
    </source>
</evidence>
<dbReference type="SMART" id="SM00450">
    <property type="entry name" value="RHOD"/>
    <property type="match status" value="1"/>
</dbReference>
<reference evidence="3 6" key="2">
    <citation type="submission" date="2020-03" db="EMBL/GenBank/DDBJ databases">
        <title>Bacterial samples isolated from urine from healthy bovine heifers (Gyr breed).</title>
        <authorList>
            <person name="Giannattasio-Ferraz S."/>
            <person name="Maskeri L."/>
            <person name="Penido A."/>
            <person name="Barbosa-Stancioli E.F."/>
            <person name="Putonti C."/>
        </authorList>
    </citation>
    <scope>NUCLEOTIDE SEQUENCE [LARGE SCALE GENOMIC DNA]</scope>
    <source>
        <strain evidence="3 6">UFMG-H7</strain>
    </source>
</reference>
<sequence length="133" mass="15550">MGFLTTLSIFILTIAVLYGLNKLYFYFLRKSAAKLVTQEEFQENMRGAQIIDVREKEDFNRGHVLGARSVPYTISKTHKEYLTAIRKDKDIYLYDNKQTLAIYMARLLKKEGYTNIYILKEGYSGWTGKTKKK</sequence>
<dbReference type="RefSeq" id="WP_086342883.1">
    <property type="nucleotide sequence ID" value="NZ_CP081459.1"/>
</dbReference>
<accession>A0A369B5X7</accession>
<evidence type="ECO:0000313" key="4">
    <source>
        <dbReference type="EMBL" id="RSU04169.1"/>
    </source>
</evidence>
<dbReference type="Gene3D" id="3.40.250.10">
    <property type="entry name" value="Rhodanese-like domain"/>
    <property type="match status" value="1"/>
</dbReference>
<keyword evidence="1" id="KW-0472">Membrane</keyword>
<protein>
    <submittedName>
        <fullName evidence="3">Rhodanese-like domain-containing protein</fullName>
    </submittedName>
    <submittedName>
        <fullName evidence="4">Sulfurtransferase</fullName>
    </submittedName>
</protein>
<dbReference type="Proteomes" id="UP000521358">
    <property type="component" value="Unassembled WGS sequence"/>
</dbReference>
<dbReference type="InterPro" id="IPR050229">
    <property type="entry name" value="GlpE_sulfurtransferase"/>
</dbReference>
<comment type="caution">
    <text evidence="4">The sequence shown here is derived from an EMBL/GenBank/DDBJ whole genome shotgun (WGS) entry which is preliminary data.</text>
</comment>
<dbReference type="PANTHER" id="PTHR43031">
    <property type="entry name" value="FAD-DEPENDENT OXIDOREDUCTASE"/>
    <property type="match status" value="1"/>
</dbReference>
<keyword evidence="5" id="KW-1185">Reference proteome</keyword>
<feature type="domain" description="Rhodanese" evidence="2">
    <location>
        <begin position="44"/>
        <end position="131"/>
    </location>
</feature>
<keyword evidence="1" id="KW-1133">Transmembrane helix</keyword>